<evidence type="ECO:0000313" key="2">
    <source>
        <dbReference type="Proteomes" id="UP000244450"/>
    </source>
</evidence>
<keyword evidence="2" id="KW-1185">Reference proteome</keyword>
<organism evidence="1 2">
    <name type="scientific">Chitinophaga parva</name>
    <dbReference type="NCBI Taxonomy" id="2169414"/>
    <lineage>
        <taxon>Bacteria</taxon>
        <taxon>Pseudomonadati</taxon>
        <taxon>Bacteroidota</taxon>
        <taxon>Chitinophagia</taxon>
        <taxon>Chitinophagales</taxon>
        <taxon>Chitinophagaceae</taxon>
        <taxon>Chitinophaga</taxon>
    </lineage>
</organism>
<dbReference type="OrthoDB" id="7066673at2"/>
<evidence type="ECO:0000313" key="1">
    <source>
        <dbReference type="EMBL" id="PUZ26441.1"/>
    </source>
</evidence>
<reference evidence="1 2" key="1">
    <citation type="submission" date="2018-04" db="EMBL/GenBank/DDBJ databases">
        <title>Chitinophaga fuyangensis sp. nov., isolated from soil in a chemical factory.</title>
        <authorList>
            <person name="Chen K."/>
        </authorList>
    </citation>
    <scope>NUCLEOTIDE SEQUENCE [LARGE SCALE GENOMIC DNA]</scope>
    <source>
        <strain evidence="1 2">LY-1</strain>
    </source>
</reference>
<accession>A0A2T7BJI3</accession>
<comment type="caution">
    <text evidence="1">The sequence shown here is derived from an EMBL/GenBank/DDBJ whole genome shotgun (WGS) entry which is preliminary data.</text>
</comment>
<name>A0A2T7BJI3_9BACT</name>
<sequence length="331" mass="38034">MEQVSRILAGHQRNRTVFVDEAQDCHRFEKDILLSLYGANNLVVANGGKDQLVRHTELCNWEVSQNKKIAFKKYYTRNRSFRIKKTVADFCNFVAAQFNIDFHLEPMDAPDDGELLIDFRQQNPDTAVKEVFNHLALKGAVNGCTRYESLLVLLESNSQRATDQGELQERPAVMVSEHGNIRETLHRRKGGWKYMPGLETYKDRFWDGTIDDKSQQAVPGPHESRIIYYESCRGLESWSVACFALDKFFNQKLEEPDAALFLAEDLFLATDVEKRRQMFAATWVLMALTRVIDTLYIQLNDRESVFGKVVAAYLALDPAHVRELGPHLVKQ</sequence>
<dbReference type="Proteomes" id="UP000244450">
    <property type="component" value="Unassembled WGS sequence"/>
</dbReference>
<gene>
    <name evidence="1" type="ORF">DCC81_16025</name>
</gene>
<dbReference type="EMBL" id="QCYK01000002">
    <property type="protein sequence ID" value="PUZ26441.1"/>
    <property type="molecule type" value="Genomic_DNA"/>
</dbReference>
<proteinExistence type="predicted"/>
<dbReference type="InterPro" id="IPR027417">
    <property type="entry name" value="P-loop_NTPase"/>
</dbReference>
<dbReference type="AlphaFoldDB" id="A0A2T7BJI3"/>
<evidence type="ECO:0008006" key="3">
    <source>
        <dbReference type="Google" id="ProtNLM"/>
    </source>
</evidence>
<protein>
    <recommendedName>
        <fullName evidence="3">DNA helicase</fullName>
    </recommendedName>
</protein>
<dbReference type="SUPFAM" id="SSF52540">
    <property type="entry name" value="P-loop containing nucleoside triphosphate hydrolases"/>
    <property type="match status" value="1"/>
</dbReference>